<dbReference type="Gene3D" id="2.60.40.1180">
    <property type="entry name" value="Golgi alpha-mannosidase II"/>
    <property type="match status" value="1"/>
</dbReference>
<dbReference type="Pfam" id="PF02806">
    <property type="entry name" value="Alpha-amylase_C"/>
    <property type="match status" value="1"/>
</dbReference>
<dbReference type="PANTHER" id="PTHR43651:SF11">
    <property type="entry name" value="MALTO-OLIGOSYLTREHALOSE TREHALOHYDROLASE"/>
    <property type="match status" value="1"/>
</dbReference>
<keyword evidence="7" id="KW-0732">Signal</keyword>
<comment type="function">
    <text evidence="2">Catalyzes the formation of the alpha-1,6-glucosidic linkages in glycogen by scission of a 1,4-alpha-linked oligosaccharide from growing alpha-1,4-glucan chains and the subsequent attachment of the oligosaccharide to the alpha-1,6 position.</text>
</comment>
<dbReference type="EC" id="2.4.1.18" evidence="4"/>
<dbReference type="InterPro" id="IPR013783">
    <property type="entry name" value="Ig-like_fold"/>
</dbReference>
<evidence type="ECO:0000256" key="1">
    <source>
        <dbReference type="ARBA" id="ARBA00000826"/>
    </source>
</evidence>
<dbReference type="Gene3D" id="2.60.40.10">
    <property type="entry name" value="Immunoglobulins"/>
    <property type="match status" value="2"/>
</dbReference>
<gene>
    <name evidence="9" type="primary">glgB_2</name>
    <name evidence="9" type="ORF">Pla133_33930</name>
</gene>
<dbReference type="EMBL" id="CP036287">
    <property type="protein sequence ID" value="QDU68297.1"/>
    <property type="molecule type" value="Genomic_DNA"/>
</dbReference>
<dbReference type="InterPro" id="IPR013780">
    <property type="entry name" value="Glyco_hydro_b"/>
</dbReference>
<dbReference type="Proteomes" id="UP000316921">
    <property type="component" value="Chromosome"/>
</dbReference>
<name>A0A518BMW3_9BACT</name>
<dbReference type="SMART" id="SM00642">
    <property type="entry name" value="Aamy"/>
    <property type="match status" value="1"/>
</dbReference>
<dbReference type="SUPFAM" id="SSF51011">
    <property type="entry name" value="Glycosyl hydrolase domain"/>
    <property type="match status" value="1"/>
</dbReference>
<dbReference type="CDD" id="cd02855">
    <property type="entry name" value="E_set_GBE_prok_N"/>
    <property type="match status" value="1"/>
</dbReference>
<dbReference type="Pfam" id="PF00128">
    <property type="entry name" value="Alpha-amylase"/>
    <property type="match status" value="1"/>
</dbReference>
<dbReference type="GO" id="GO:0005975">
    <property type="term" value="P:carbohydrate metabolic process"/>
    <property type="evidence" value="ECO:0007669"/>
    <property type="project" value="InterPro"/>
</dbReference>
<dbReference type="SUPFAM" id="SSF81296">
    <property type="entry name" value="E set domains"/>
    <property type="match status" value="1"/>
</dbReference>
<reference evidence="9 10" key="1">
    <citation type="submission" date="2019-02" db="EMBL/GenBank/DDBJ databases">
        <title>Deep-cultivation of Planctomycetes and their phenomic and genomic characterization uncovers novel biology.</title>
        <authorList>
            <person name="Wiegand S."/>
            <person name="Jogler M."/>
            <person name="Boedeker C."/>
            <person name="Pinto D."/>
            <person name="Vollmers J."/>
            <person name="Rivas-Marin E."/>
            <person name="Kohn T."/>
            <person name="Peeters S.H."/>
            <person name="Heuer A."/>
            <person name="Rast P."/>
            <person name="Oberbeckmann S."/>
            <person name="Bunk B."/>
            <person name="Jeske O."/>
            <person name="Meyerdierks A."/>
            <person name="Storesund J.E."/>
            <person name="Kallscheuer N."/>
            <person name="Luecker S."/>
            <person name="Lage O.M."/>
            <person name="Pohl T."/>
            <person name="Merkel B.J."/>
            <person name="Hornburger P."/>
            <person name="Mueller R.-W."/>
            <person name="Bruemmer F."/>
            <person name="Labrenz M."/>
            <person name="Spormann A.M."/>
            <person name="Op den Camp H."/>
            <person name="Overmann J."/>
            <person name="Amann R."/>
            <person name="Jetten M.S.M."/>
            <person name="Mascher T."/>
            <person name="Medema M.H."/>
            <person name="Devos D.P."/>
            <person name="Kaster A.-K."/>
            <person name="Ovreas L."/>
            <person name="Rohde M."/>
            <person name="Galperin M.Y."/>
            <person name="Jogler C."/>
        </authorList>
    </citation>
    <scope>NUCLEOTIDE SEQUENCE [LARGE SCALE GENOMIC DNA]</scope>
    <source>
        <strain evidence="9 10">Pla133</strain>
    </source>
</reference>
<evidence type="ECO:0000313" key="9">
    <source>
        <dbReference type="EMBL" id="QDU68297.1"/>
    </source>
</evidence>
<keyword evidence="10" id="KW-1185">Reference proteome</keyword>
<dbReference type="Gene3D" id="3.20.20.80">
    <property type="entry name" value="Glycosidases"/>
    <property type="match status" value="1"/>
</dbReference>
<sequence precursor="true">MNAPGRSFRTSASVAACALTLVGLLQAASPGPTARSVAPEPAAAAAPSWMGVFGAYVRHDGSNPGSFTILMNQDYWGLHAEVGLRINGGSWTTESMAYVGNDAGNSVWTHTPAAPIAPGSTVEYYFHGYDNWGANVWDNNGGANYSHTAALIPSAKAGMGAWVDGGDTTFRVWAPNATTVAVAGSFNAWSGTANPLGSDGGGHWSVDVAGDQSGETYKYVIDGTLWKNDPRATAVTNSVGDSIVADPAAYSWTSFSMPGWHELVIYELHMGTFNDSPGGTPGGWQSAISRLDHLQDMGINAVEVMPVAEFAGDFSWGYNPAHPFAPESVYGSPDDMRDFVDECHQRGIAVIIDVVYNHLGPSDLDMWRFDGTSTGSYGGIYFFQDWRATTPWGDTRPDYGRGEVRSFLRDNALYWLNDFNCDGLRWDSTVNIRTQNNGGGGSIAEGWTLMQWINNEIDSAASWKISIAEDLQNNDWMTKTTGAGGAGFDSQWDAAFVHPIRDAVIEATDANRDMYAVRDAIAKIDNGDHLDRVIYTESHDEVANGSARVPEEIWPGNAASWYSKKRSTLGAALVFTSPGIPMLFQGQEFLEDGYFADTDPVDWAKASTYSGITDLYTDLVGLRRNFGGKTAGLRGGNVNVHHVNNTNKLIAFHRWDSGGSGDDVVVVANFSGTGYSSYNVGFPSGGTWKVRFNSDWSGYDSGFGNWTAYDTTASWGAKDGMSYNANVGVGPYTVIVLSKD</sequence>
<feature type="chain" id="PRO_5021756211" description="1,4-alpha-glucan branching enzyme" evidence="7">
    <location>
        <begin position="28"/>
        <end position="740"/>
    </location>
</feature>
<dbReference type="PANTHER" id="PTHR43651">
    <property type="entry name" value="1,4-ALPHA-GLUCAN-BRANCHING ENZYME"/>
    <property type="match status" value="1"/>
</dbReference>
<evidence type="ECO:0000256" key="4">
    <source>
        <dbReference type="ARBA" id="ARBA00012541"/>
    </source>
</evidence>
<evidence type="ECO:0000256" key="3">
    <source>
        <dbReference type="ARBA" id="ARBA00009000"/>
    </source>
</evidence>
<dbReference type="GO" id="GO:0004553">
    <property type="term" value="F:hydrolase activity, hydrolyzing O-glycosyl compounds"/>
    <property type="evidence" value="ECO:0007669"/>
    <property type="project" value="InterPro"/>
</dbReference>
<keyword evidence="6" id="KW-0119">Carbohydrate metabolism</keyword>
<comment type="catalytic activity">
    <reaction evidence="1">
        <text>Transfers a segment of a (1-&gt;4)-alpha-D-glucan chain to a primary hydroxy group in a similar glucan chain.</text>
        <dbReference type="EC" id="2.4.1.18"/>
    </reaction>
</comment>
<evidence type="ECO:0000256" key="7">
    <source>
        <dbReference type="SAM" id="SignalP"/>
    </source>
</evidence>
<dbReference type="GO" id="GO:0003844">
    <property type="term" value="F:1,4-alpha-glucan branching enzyme activity"/>
    <property type="evidence" value="ECO:0007669"/>
    <property type="project" value="UniProtKB-EC"/>
</dbReference>
<keyword evidence="5 9" id="KW-0808">Transferase</keyword>
<dbReference type="AlphaFoldDB" id="A0A518BMW3"/>
<evidence type="ECO:0000256" key="5">
    <source>
        <dbReference type="ARBA" id="ARBA00022679"/>
    </source>
</evidence>
<feature type="domain" description="Glycosyl hydrolase family 13 catalytic" evidence="8">
    <location>
        <begin position="267"/>
        <end position="623"/>
    </location>
</feature>
<dbReference type="RefSeq" id="WP_419191618.1">
    <property type="nucleotide sequence ID" value="NZ_CP036287.1"/>
</dbReference>
<evidence type="ECO:0000259" key="8">
    <source>
        <dbReference type="SMART" id="SM00642"/>
    </source>
</evidence>
<organism evidence="9 10">
    <name type="scientific">Engelhardtia mirabilis</name>
    <dbReference type="NCBI Taxonomy" id="2528011"/>
    <lineage>
        <taxon>Bacteria</taxon>
        <taxon>Pseudomonadati</taxon>
        <taxon>Planctomycetota</taxon>
        <taxon>Planctomycetia</taxon>
        <taxon>Planctomycetia incertae sedis</taxon>
        <taxon>Engelhardtia</taxon>
    </lineage>
</organism>
<dbReference type="KEGG" id="pbap:Pla133_33930"/>
<protein>
    <recommendedName>
        <fullName evidence="4">1,4-alpha-glucan branching enzyme</fullName>
        <ecNumber evidence="4">2.4.1.18</ecNumber>
    </recommendedName>
</protein>
<accession>A0A518BMW3</accession>
<evidence type="ECO:0000256" key="6">
    <source>
        <dbReference type="ARBA" id="ARBA00023277"/>
    </source>
</evidence>
<evidence type="ECO:0000256" key="2">
    <source>
        <dbReference type="ARBA" id="ARBA00002953"/>
    </source>
</evidence>
<dbReference type="InterPro" id="IPR004193">
    <property type="entry name" value="Glyco_hydro_13_N"/>
</dbReference>
<dbReference type="InterPro" id="IPR006047">
    <property type="entry name" value="GH13_cat_dom"/>
</dbReference>
<dbReference type="SUPFAM" id="SSF51445">
    <property type="entry name" value="(Trans)glycosidases"/>
    <property type="match status" value="1"/>
</dbReference>
<dbReference type="CDD" id="cd11325">
    <property type="entry name" value="AmyAc_GTHase"/>
    <property type="match status" value="1"/>
</dbReference>
<dbReference type="Pfam" id="PF02922">
    <property type="entry name" value="CBM_48"/>
    <property type="match status" value="1"/>
</dbReference>
<evidence type="ECO:0000313" key="10">
    <source>
        <dbReference type="Proteomes" id="UP000316921"/>
    </source>
</evidence>
<dbReference type="GO" id="GO:0043169">
    <property type="term" value="F:cation binding"/>
    <property type="evidence" value="ECO:0007669"/>
    <property type="project" value="InterPro"/>
</dbReference>
<keyword evidence="9" id="KW-0328">Glycosyltransferase</keyword>
<feature type="signal peptide" evidence="7">
    <location>
        <begin position="1"/>
        <end position="27"/>
    </location>
</feature>
<dbReference type="InterPro" id="IPR044143">
    <property type="entry name" value="GlgB_N_E_set_prok"/>
</dbReference>
<dbReference type="InterPro" id="IPR014756">
    <property type="entry name" value="Ig_E-set"/>
</dbReference>
<comment type="similarity">
    <text evidence="3">Belongs to the glycosyl hydrolase 13 family. GlgB subfamily.</text>
</comment>
<proteinExistence type="inferred from homology"/>
<dbReference type="InterPro" id="IPR006048">
    <property type="entry name" value="A-amylase/branching_C"/>
</dbReference>
<dbReference type="InterPro" id="IPR017853">
    <property type="entry name" value="GH"/>
</dbReference>